<evidence type="ECO:0000256" key="13">
    <source>
        <dbReference type="ARBA" id="ARBA00023242"/>
    </source>
</evidence>
<evidence type="ECO:0000256" key="11">
    <source>
        <dbReference type="ARBA" id="ARBA00022833"/>
    </source>
</evidence>
<dbReference type="Gene3D" id="3.90.1100.10">
    <property type="match status" value="2"/>
</dbReference>
<dbReference type="InterPro" id="IPR007644">
    <property type="entry name" value="RNA_pol_bsu_protrusion"/>
</dbReference>
<keyword evidence="24" id="KW-1185">Reference proteome</keyword>
<evidence type="ECO:0000256" key="6">
    <source>
        <dbReference type="ARBA" id="ARBA00022553"/>
    </source>
</evidence>
<dbReference type="SUPFAM" id="SSF64484">
    <property type="entry name" value="beta and beta-prime subunits of DNA dependent RNA-polymerase"/>
    <property type="match status" value="1"/>
</dbReference>
<dbReference type="FunFam" id="3.90.1100.10:FF:000008">
    <property type="entry name" value="DNA-directed RNA polymerase subunit beta"/>
    <property type="match status" value="1"/>
</dbReference>
<accession>A0A9X0A586</accession>
<reference evidence="23" key="1">
    <citation type="submission" date="2023-01" db="EMBL/GenBank/DDBJ databases">
        <title>Genome assembly of the deep-sea coral Lophelia pertusa.</title>
        <authorList>
            <person name="Herrera S."/>
            <person name="Cordes E."/>
        </authorList>
    </citation>
    <scope>NUCLEOTIDE SEQUENCE</scope>
    <source>
        <strain evidence="23">USNM1676648</strain>
        <tissue evidence="23">Polyp</tissue>
    </source>
</reference>
<evidence type="ECO:0000256" key="1">
    <source>
        <dbReference type="ARBA" id="ARBA00004286"/>
    </source>
</evidence>
<dbReference type="PANTHER" id="PTHR20856">
    <property type="entry name" value="DNA-DIRECTED RNA POLYMERASE I SUBUNIT 2"/>
    <property type="match status" value="1"/>
</dbReference>
<comment type="function">
    <text evidence="16">DNA-dependent RNA polymerase catalyzes the transcription of DNA into RNA using the four ribonucleoside triphosphates as substrates.</text>
</comment>
<evidence type="ECO:0000259" key="18">
    <source>
        <dbReference type="Pfam" id="PF04560"/>
    </source>
</evidence>
<dbReference type="InterPro" id="IPR037033">
    <property type="entry name" value="DNA-dir_RNAP_su2_hyb_sf"/>
</dbReference>
<dbReference type="InterPro" id="IPR007645">
    <property type="entry name" value="RNA_pol_Rpb2_3"/>
</dbReference>
<dbReference type="FunFam" id="3.90.1100.10:FF:000016">
    <property type="entry name" value="DNA-directed RNA polymerase subunit beta"/>
    <property type="match status" value="1"/>
</dbReference>
<dbReference type="GO" id="GO:0000428">
    <property type="term" value="C:DNA-directed RNA polymerase complex"/>
    <property type="evidence" value="ECO:0007669"/>
    <property type="project" value="UniProtKB-KW"/>
</dbReference>
<evidence type="ECO:0000259" key="22">
    <source>
        <dbReference type="Pfam" id="PF06883"/>
    </source>
</evidence>
<dbReference type="CDD" id="cd00653">
    <property type="entry name" value="RNA_pol_B_RPB2"/>
    <property type="match status" value="1"/>
</dbReference>
<dbReference type="InterPro" id="IPR015712">
    <property type="entry name" value="DNA-dir_RNA_pol_su2"/>
</dbReference>
<feature type="domain" description="DNA-directed RNA polymerase I subunit RPA2" evidence="22">
    <location>
        <begin position="564"/>
        <end position="622"/>
    </location>
</feature>
<dbReference type="Gene3D" id="2.40.50.150">
    <property type="match status" value="1"/>
</dbReference>
<evidence type="ECO:0000256" key="8">
    <source>
        <dbReference type="ARBA" id="ARBA00022695"/>
    </source>
</evidence>
<dbReference type="InterPro" id="IPR009674">
    <property type="entry name" value="Rpa2_dom_4"/>
</dbReference>
<dbReference type="GO" id="GO:0003677">
    <property type="term" value="F:DNA binding"/>
    <property type="evidence" value="ECO:0007669"/>
    <property type="project" value="InterPro"/>
</dbReference>
<evidence type="ECO:0000256" key="14">
    <source>
        <dbReference type="ARBA" id="ARBA00047768"/>
    </source>
</evidence>
<dbReference type="GO" id="GO:0032549">
    <property type="term" value="F:ribonucleoside binding"/>
    <property type="evidence" value="ECO:0007669"/>
    <property type="project" value="InterPro"/>
</dbReference>
<evidence type="ECO:0000256" key="2">
    <source>
        <dbReference type="ARBA" id="ARBA00004604"/>
    </source>
</evidence>
<dbReference type="EC" id="2.7.7.6" evidence="16"/>
<dbReference type="Pfam" id="PF04560">
    <property type="entry name" value="RNA_pol_Rpb2_7"/>
    <property type="match status" value="1"/>
</dbReference>
<keyword evidence="10" id="KW-0863">Zinc-finger</keyword>
<gene>
    <name evidence="23" type="primary">POLR1B</name>
    <name evidence="23" type="ORF">OS493_016129</name>
</gene>
<dbReference type="FunFam" id="2.40.270.10:FF:000006">
    <property type="entry name" value="DNA-directed RNA polymerase subunit beta"/>
    <property type="match status" value="1"/>
</dbReference>
<keyword evidence="11" id="KW-0862">Zinc</keyword>
<evidence type="ECO:0000256" key="7">
    <source>
        <dbReference type="ARBA" id="ARBA00022679"/>
    </source>
</evidence>
<comment type="similarity">
    <text evidence="3 15">Belongs to the RNA polymerase beta chain family.</text>
</comment>
<dbReference type="FunFam" id="3.90.1110.10:FF:000008">
    <property type="entry name" value="DNA-directed RNA polymerase subunit beta"/>
    <property type="match status" value="1"/>
</dbReference>
<dbReference type="EMBL" id="MU825404">
    <property type="protein sequence ID" value="KAJ7391839.1"/>
    <property type="molecule type" value="Genomic_DNA"/>
</dbReference>
<feature type="domain" description="DNA-directed RNA polymerase subunit 2 hybrid-binding" evidence="17">
    <location>
        <begin position="671"/>
        <end position="1034"/>
    </location>
</feature>
<dbReference type="AlphaFoldDB" id="A0A9X0A586"/>
<feature type="domain" description="RNA polymerase Rpb2" evidence="18">
    <location>
        <begin position="1036"/>
        <end position="1117"/>
    </location>
</feature>
<evidence type="ECO:0000256" key="12">
    <source>
        <dbReference type="ARBA" id="ARBA00023163"/>
    </source>
</evidence>
<evidence type="ECO:0000259" key="19">
    <source>
        <dbReference type="Pfam" id="PF04561"/>
    </source>
</evidence>
<evidence type="ECO:0000256" key="9">
    <source>
        <dbReference type="ARBA" id="ARBA00022723"/>
    </source>
</evidence>
<sequence>MAAAQDQNSALPNLKNLTVHNFGKPSAEQNKVLQDLVSPHIESFNFMLEEGLSLAAQAIHPKEFLLSNGQKATIYFTDASVGVPTLSENNLHASQMKVFPSECRERGTTYKAKLQVTLQWKLDNQLQGNVTKVIATVPIMVKSNNCSLAKLTPKELVDKHEEEEEAGGYFIVNGIEKVIRMLILPRRNFPVAITRPSWKQRGPLYTEYGIQMRSVRKDQTAVNFVLHYLSDGAIMIAINHQKEIFYVPLVFILKALLNITDQQIYRDLVAGEEDNSFLKDGVATMLRTAQTEGASTQKAVLKYIGERFRVKMRLPDWYSDEAITNYVLQQCVCVHLDGNMDKFNLLVFMARKLYALALEKCAPESADNPMMQEVLLSGHLYLMCLKEKLEMWLYNVQVQIEKSKTNKKEFNLNTASFAQAMSHSSNVSHQMEYLLATGNLVSRSGLGLMQESGFSVVADRLNFYRFLSHFRCVHRGSFFSQMRTTSVRKLLPEAWGFLCPVHTPDGAPCGLLNHMAAMCQVVNVMPQTAHLPRLLCSLGMMLNDTPAPADVKSCYVVVLDGRVIGKVEMDLAPSLVNRLRMLKVLGQEKVPQLLEICLVPITKVASQYPGLYIFSTPARMMRPVLNLAAGKVEMIGTFEQVYMNVAIVKEEAHEGETTHLELKSTSMLSAIASLTPFSDFNQSPRNMYQCQMGKQTMGTPAQALKHRGDNKMYRIQTPQSPLVRPIAHDELAVDNYALGTNAIVAVISYTGYDMEDAMILNKSSFERGFGHGTVIKCEIVDLNKVSGHASADSSLRFGCLPNDERVEGFLDIDGLPAIGAKLETGFPYYCYIDDNTGQAVIKKYSNLENAIIDDVKILGNDNGTGSLQKVSIKLRIQRNPIIGDKFSSRHGQKGICSQKWPLEDMPFTESGMTPDIIFNPHGFPSRMTIGMMIESMAGKSASINGIAFDATPFTFSEDDPAIDYFGNLLTQSGYNYYGTERMYSGADGREFEADIFFGVVYYQRLRHMVADKYQVRSTGPIDILTHQPVQGRKRQGGVRFGEMERDALLAHGTSFLLQDRLMNCSDRTVGQVCTKCGSILSPLLDKPAVEVAAAAAHTERKWTCKLCESGEHIQFVSFPLRLPVSCGRVSRHEYQDVIRREKSWELNSLCKTRRRQYSQNIHLTQLRPAEGAETKMWIQFRPEPAGFKSGVVLLGNMTCAYGAKLTCRLSLCSCCVMIGQRQSETLRVLQRGFVENETFPDRILRLD</sequence>
<dbReference type="Gene3D" id="2.40.270.10">
    <property type="entry name" value="DNA-directed RNA polymerase, subunit 2, domain 6"/>
    <property type="match status" value="1"/>
</dbReference>
<dbReference type="GO" id="GO:0005694">
    <property type="term" value="C:chromosome"/>
    <property type="evidence" value="ECO:0007669"/>
    <property type="project" value="UniProtKB-SubCell"/>
</dbReference>
<dbReference type="Proteomes" id="UP001163046">
    <property type="component" value="Unassembled WGS sequence"/>
</dbReference>
<dbReference type="Pfam" id="PF04563">
    <property type="entry name" value="RNA_pol_Rpb2_1"/>
    <property type="match status" value="1"/>
</dbReference>
<dbReference type="FunFam" id="2.40.270.10:FF:000011">
    <property type="entry name" value="DNA-directed RNA polymerase subunit beta"/>
    <property type="match status" value="1"/>
</dbReference>
<keyword evidence="9" id="KW-0479">Metal-binding</keyword>
<dbReference type="Pfam" id="PF04565">
    <property type="entry name" value="RNA_pol_Rpb2_3"/>
    <property type="match status" value="1"/>
</dbReference>
<evidence type="ECO:0000256" key="5">
    <source>
        <dbReference type="ARBA" id="ARBA00022478"/>
    </source>
</evidence>
<comment type="catalytic activity">
    <reaction evidence="14">
        <text>RNA(n) + a ribonucleoside 5'-triphosphate = RNA(n+1) + diphosphate</text>
        <dbReference type="Rhea" id="RHEA:21248"/>
        <dbReference type="Rhea" id="RHEA-COMP:14527"/>
        <dbReference type="Rhea" id="RHEA-COMP:17342"/>
        <dbReference type="ChEBI" id="CHEBI:33019"/>
        <dbReference type="ChEBI" id="CHEBI:61557"/>
        <dbReference type="ChEBI" id="CHEBI:140395"/>
        <dbReference type="EC" id="2.7.7.6"/>
    </reaction>
    <physiologicalReaction direction="left-to-right" evidence="14">
        <dbReference type="Rhea" id="RHEA:21249"/>
    </physiologicalReaction>
</comment>
<proteinExistence type="inferred from homology"/>
<dbReference type="InterPro" id="IPR007642">
    <property type="entry name" value="RNA_pol_Rpb2_2"/>
</dbReference>
<keyword evidence="12 16" id="KW-0804">Transcription</keyword>
<dbReference type="InterPro" id="IPR007641">
    <property type="entry name" value="RNA_pol_Rpb2_7"/>
</dbReference>
<dbReference type="Gene3D" id="3.90.1110.10">
    <property type="entry name" value="RNA polymerase Rpb2, domain 2"/>
    <property type="match status" value="1"/>
</dbReference>
<dbReference type="InterPro" id="IPR007120">
    <property type="entry name" value="DNA-dir_RNAP_su2_dom"/>
</dbReference>
<keyword evidence="5 16" id="KW-0240">DNA-directed RNA polymerase</keyword>
<dbReference type="InterPro" id="IPR007121">
    <property type="entry name" value="RNA_pol_bsu_CS"/>
</dbReference>
<evidence type="ECO:0000313" key="24">
    <source>
        <dbReference type="Proteomes" id="UP001163046"/>
    </source>
</evidence>
<dbReference type="Pfam" id="PF04561">
    <property type="entry name" value="RNA_pol_Rpb2_2"/>
    <property type="match status" value="1"/>
</dbReference>
<feature type="domain" description="RNA polymerase beta subunit protrusion" evidence="20">
    <location>
        <begin position="36"/>
        <end position="416"/>
    </location>
</feature>
<keyword evidence="8 16" id="KW-0548">Nucleotidyltransferase</keyword>
<keyword evidence="7 16" id="KW-0808">Transferase</keyword>
<dbReference type="Gene3D" id="3.90.1800.10">
    <property type="entry name" value="RNA polymerase alpha subunit dimerisation domain"/>
    <property type="match status" value="1"/>
</dbReference>
<evidence type="ECO:0000256" key="3">
    <source>
        <dbReference type="ARBA" id="ARBA00006835"/>
    </source>
</evidence>
<dbReference type="Pfam" id="PF00562">
    <property type="entry name" value="RNA_pol_Rpb2_6"/>
    <property type="match status" value="1"/>
</dbReference>
<dbReference type="GO" id="GO:0006351">
    <property type="term" value="P:DNA-templated transcription"/>
    <property type="evidence" value="ECO:0007669"/>
    <property type="project" value="InterPro"/>
</dbReference>
<evidence type="ECO:0000256" key="15">
    <source>
        <dbReference type="RuleBase" id="RU000434"/>
    </source>
</evidence>
<feature type="domain" description="RNA polymerase Rpb2" evidence="19">
    <location>
        <begin position="186"/>
        <end position="374"/>
    </location>
</feature>
<name>A0A9X0A586_9CNID</name>
<dbReference type="PROSITE" id="PS01166">
    <property type="entry name" value="RNA_POL_BETA"/>
    <property type="match status" value="1"/>
</dbReference>
<evidence type="ECO:0000259" key="20">
    <source>
        <dbReference type="Pfam" id="PF04563"/>
    </source>
</evidence>
<comment type="caution">
    <text evidence="23">The sequence shown here is derived from an EMBL/GenBank/DDBJ whole genome shotgun (WGS) entry which is preliminary data.</text>
</comment>
<evidence type="ECO:0000259" key="21">
    <source>
        <dbReference type="Pfam" id="PF04565"/>
    </source>
</evidence>
<dbReference type="Pfam" id="PF06883">
    <property type="entry name" value="RNA_pol_Rpa2_4"/>
    <property type="match status" value="1"/>
</dbReference>
<dbReference type="GO" id="GO:0005730">
    <property type="term" value="C:nucleolus"/>
    <property type="evidence" value="ECO:0007669"/>
    <property type="project" value="UniProtKB-SubCell"/>
</dbReference>
<evidence type="ECO:0000256" key="10">
    <source>
        <dbReference type="ARBA" id="ARBA00022771"/>
    </source>
</evidence>
<evidence type="ECO:0000256" key="16">
    <source>
        <dbReference type="RuleBase" id="RU363031"/>
    </source>
</evidence>
<keyword evidence="6" id="KW-0597">Phosphoprotein</keyword>
<feature type="domain" description="RNA polymerase Rpb2" evidence="21">
    <location>
        <begin position="456"/>
        <end position="521"/>
    </location>
</feature>
<keyword evidence="13" id="KW-0539">Nucleus</keyword>
<dbReference type="GO" id="GO:0008270">
    <property type="term" value="F:zinc ion binding"/>
    <property type="evidence" value="ECO:0007669"/>
    <property type="project" value="UniProtKB-KW"/>
</dbReference>
<protein>
    <recommendedName>
        <fullName evidence="16">DNA-directed RNA polymerase subunit beta</fullName>
        <ecNumber evidence="16">2.7.7.6</ecNumber>
    </recommendedName>
</protein>
<evidence type="ECO:0000259" key="17">
    <source>
        <dbReference type="Pfam" id="PF00562"/>
    </source>
</evidence>
<evidence type="ECO:0000256" key="4">
    <source>
        <dbReference type="ARBA" id="ARBA00022454"/>
    </source>
</evidence>
<keyword evidence="4" id="KW-0158">Chromosome</keyword>
<dbReference type="OrthoDB" id="10248617at2759"/>
<dbReference type="InterPro" id="IPR037034">
    <property type="entry name" value="RNA_pol_Rpb2_2_sf"/>
</dbReference>
<dbReference type="GO" id="GO:0003899">
    <property type="term" value="F:DNA-directed RNA polymerase activity"/>
    <property type="evidence" value="ECO:0007669"/>
    <property type="project" value="UniProtKB-EC"/>
</dbReference>
<evidence type="ECO:0000313" key="23">
    <source>
        <dbReference type="EMBL" id="KAJ7391839.1"/>
    </source>
</evidence>
<dbReference type="InterPro" id="IPR014724">
    <property type="entry name" value="RNA_pol_RPB2_OB-fold"/>
</dbReference>
<organism evidence="23 24">
    <name type="scientific">Desmophyllum pertusum</name>
    <dbReference type="NCBI Taxonomy" id="174260"/>
    <lineage>
        <taxon>Eukaryota</taxon>
        <taxon>Metazoa</taxon>
        <taxon>Cnidaria</taxon>
        <taxon>Anthozoa</taxon>
        <taxon>Hexacorallia</taxon>
        <taxon>Scleractinia</taxon>
        <taxon>Caryophylliina</taxon>
        <taxon>Caryophylliidae</taxon>
        <taxon>Desmophyllum</taxon>
    </lineage>
</organism>
<comment type="subcellular location">
    <subcellularLocation>
        <location evidence="1">Chromosome</location>
    </subcellularLocation>
    <subcellularLocation>
        <location evidence="2">Nucleus</location>
        <location evidence="2">Nucleolus</location>
    </subcellularLocation>
</comment>